<organism evidence="4">
    <name type="scientific">Onchocerca ochengi</name>
    <name type="common">Filarial nematode worm</name>
    <dbReference type="NCBI Taxonomy" id="42157"/>
    <lineage>
        <taxon>Eukaryota</taxon>
        <taxon>Metazoa</taxon>
        <taxon>Ecdysozoa</taxon>
        <taxon>Nematoda</taxon>
        <taxon>Chromadorea</taxon>
        <taxon>Rhabditida</taxon>
        <taxon>Spirurina</taxon>
        <taxon>Spiruromorpha</taxon>
        <taxon>Filarioidea</taxon>
        <taxon>Onchocercidae</taxon>
        <taxon>Onchocerca</taxon>
    </lineage>
</organism>
<evidence type="ECO:0000313" key="2">
    <source>
        <dbReference type="EMBL" id="VDK63322.1"/>
    </source>
</evidence>
<name>A0A182DZB8_ONCOC</name>
<dbReference type="EMBL" id="UYRW01000118">
    <property type="protein sequence ID" value="VDK63322.1"/>
    <property type="molecule type" value="Genomic_DNA"/>
</dbReference>
<accession>A0A182DZB8</accession>
<feature type="region of interest" description="Disordered" evidence="1">
    <location>
        <begin position="73"/>
        <end position="99"/>
    </location>
</feature>
<evidence type="ECO:0000313" key="4">
    <source>
        <dbReference type="WBParaSite" id="nOo.2.0.1.t01029-RA"/>
    </source>
</evidence>
<evidence type="ECO:0000313" key="3">
    <source>
        <dbReference type="Proteomes" id="UP000271087"/>
    </source>
</evidence>
<dbReference type="OrthoDB" id="5832735at2759"/>
<keyword evidence="3" id="KW-1185">Reference proteome</keyword>
<dbReference type="Proteomes" id="UP000271087">
    <property type="component" value="Unassembled WGS sequence"/>
</dbReference>
<reference evidence="4" key="1">
    <citation type="submission" date="2016-06" db="UniProtKB">
        <authorList>
            <consortium name="WormBaseParasite"/>
        </authorList>
    </citation>
    <scope>IDENTIFICATION</scope>
</reference>
<reference evidence="2 3" key="2">
    <citation type="submission" date="2018-08" db="EMBL/GenBank/DDBJ databases">
        <authorList>
            <person name="Laetsch R D."/>
            <person name="Stevens L."/>
            <person name="Kumar S."/>
            <person name="Blaxter L. M."/>
        </authorList>
    </citation>
    <scope>NUCLEOTIDE SEQUENCE [LARGE SCALE GENOMIC DNA]</scope>
</reference>
<proteinExistence type="predicted"/>
<gene>
    <name evidence="2" type="ORF">NOO_LOCUS1029</name>
</gene>
<sequence length="255" mass="28387">MFTLSVFATLFVAVTVDSLILYYPAYPQYVVSKHLRNFERNAPPEIFAKDPNIPSSGIVFLKKKNLRESLSNFQDESDLKKSSNQQKLHSDRSDAKLRKVETVHETGITTNSTNKSSTLSPSPVKSAQVQVTTSSPAAGVSSITLQQSNSNPLRYFVVFDSKSKQFTTSNESKFSKFNENNNEPVSKKPLTPQSTQYYEGTAQLIPHENNTKAVLLGRLDEFGSDERLESIADIPVYIIDSDAIVKPLDLLFLNG</sequence>
<dbReference type="AlphaFoldDB" id="A0A182DZB8"/>
<evidence type="ECO:0000256" key="1">
    <source>
        <dbReference type="SAM" id="MobiDB-lite"/>
    </source>
</evidence>
<feature type="compositionally biased region" description="Basic and acidic residues" evidence="1">
    <location>
        <begin position="88"/>
        <end position="99"/>
    </location>
</feature>
<feature type="compositionally biased region" description="Low complexity" evidence="1">
    <location>
        <begin position="106"/>
        <end position="122"/>
    </location>
</feature>
<dbReference type="WBParaSite" id="nOo.2.0.1.t01029-RA">
    <property type="protein sequence ID" value="nOo.2.0.1.t01029-RA"/>
    <property type="gene ID" value="nOo.2.0.1.g01029"/>
</dbReference>
<feature type="region of interest" description="Disordered" evidence="1">
    <location>
        <begin position="104"/>
        <end position="123"/>
    </location>
</feature>
<protein>
    <submittedName>
        <fullName evidence="4">DM5 domain-containing protein</fullName>
    </submittedName>
</protein>